<reference evidence="2" key="1">
    <citation type="submission" date="2015-11" db="EMBL/GenBank/DDBJ databases">
        <title>De novo transcriptome assembly of four potential Pierce s Disease insect vectors from Arizona vineyards.</title>
        <authorList>
            <person name="Tassone E.E."/>
        </authorList>
    </citation>
    <scope>NUCLEOTIDE SEQUENCE</scope>
</reference>
<proteinExistence type="predicted"/>
<sequence length="125" mass="13319">GGGGTKLDSGEGNSQLVFGDDTSHVSGGGQEHELARSSQTQGTPPHSDLSLLEQAHSQVPVPFFDVSPVSLVTTPNASGTGVDDQRENVTISVTQEKDHLQLSAKERRRLVMEKKKAEGTWLPQS</sequence>
<accession>A0A1B6GB99</accession>
<evidence type="ECO:0000313" key="2">
    <source>
        <dbReference type="EMBL" id="JAS59692.1"/>
    </source>
</evidence>
<name>A0A1B6GB99_9HEMI</name>
<feature type="region of interest" description="Disordered" evidence="1">
    <location>
        <begin position="74"/>
        <end position="95"/>
    </location>
</feature>
<feature type="non-terminal residue" evidence="2">
    <location>
        <position position="1"/>
    </location>
</feature>
<evidence type="ECO:0000256" key="1">
    <source>
        <dbReference type="SAM" id="MobiDB-lite"/>
    </source>
</evidence>
<organism evidence="2">
    <name type="scientific">Cuerna arida</name>
    <dbReference type="NCBI Taxonomy" id="1464854"/>
    <lineage>
        <taxon>Eukaryota</taxon>
        <taxon>Metazoa</taxon>
        <taxon>Ecdysozoa</taxon>
        <taxon>Arthropoda</taxon>
        <taxon>Hexapoda</taxon>
        <taxon>Insecta</taxon>
        <taxon>Pterygota</taxon>
        <taxon>Neoptera</taxon>
        <taxon>Paraneoptera</taxon>
        <taxon>Hemiptera</taxon>
        <taxon>Auchenorrhyncha</taxon>
        <taxon>Membracoidea</taxon>
        <taxon>Cicadellidae</taxon>
        <taxon>Cicadellinae</taxon>
        <taxon>Proconiini</taxon>
        <taxon>Cuerna</taxon>
    </lineage>
</organism>
<dbReference type="AlphaFoldDB" id="A0A1B6GB99"/>
<protein>
    <submittedName>
        <fullName evidence="2">Uncharacterized protein</fullName>
    </submittedName>
</protein>
<gene>
    <name evidence="2" type="ORF">g.48973</name>
</gene>
<dbReference type="EMBL" id="GECZ01010077">
    <property type="protein sequence ID" value="JAS59692.1"/>
    <property type="molecule type" value="Transcribed_RNA"/>
</dbReference>
<feature type="region of interest" description="Disordered" evidence="1">
    <location>
        <begin position="1"/>
        <end position="48"/>
    </location>
</feature>